<name>A0ACB5RAJ0_9CLOT</name>
<gene>
    <name evidence="1" type="ORF">rsdtw13_14680</name>
</gene>
<evidence type="ECO:0000313" key="1">
    <source>
        <dbReference type="EMBL" id="GKX66210.1"/>
    </source>
</evidence>
<evidence type="ECO:0000313" key="2">
    <source>
        <dbReference type="Proteomes" id="UP001058074"/>
    </source>
</evidence>
<dbReference type="Proteomes" id="UP001058074">
    <property type="component" value="Unassembled WGS sequence"/>
</dbReference>
<comment type="caution">
    <text evidence="1">The sequence shown here is derived from an EMBL/GenBank/DDBJ whole genome shotgun (WGS) entry which is preliminary data.</text>
</comment>
<protein>
    <submittedName>
        <fullName evidence="1">Permease</fullName>
    </submittedName>
</protein>
<proteinExistence type="predicted"/>
<accession>A0ACB5RAJ0</accession>
<reference evidence="1" key="1">
    <citation type="journal article" date="2025" name="Int. J. Syst. Evol. Microbiol.">
        <title>Inconstantimicrobium mannanitabidum sp. nov., a novel member of the family Clostridiaceae isolated from anoxic soil under the treatment of reductive soil disinfestation.</title>
        <authorList>
            <person name="Ueki A."/>
            <person name="Tonouchi A."/>
            <person name="Honma S."/>
            <person name="Kaku N."/>
            <person name="Ueki K."/>
        </authorList>
    </citation>
    <scope>NUCLEOTIDE SEQUENCE</scope>
    <source>
        <strain evidence="1">TW13</strain>
    </source>
</reference>
<keyword evidence="2" id="KW-1185">Reference proteome</keyword>
<dbReference type="EMBL" id="BROD01000001">
    <property type="protein sequence ID" value="GKX66210.1"/>
    <property type="molecule type" value="Genomic_DNA"/>
</dbReference>
<sequence length="361" mass="42752">MSEYIFPIKIAIICFPFIALIITLPFLIYQYRKHGYINIFRAFLLYSFLLYLLVAYYLIILPLPKTRDVLSFQKPNTQHIQLKPFRFITEILKYTQVHKSHPKTYLHIFKERAFLQAAFNAILLTPLGIYLSYYFNKSFIKTVFICFCTSLFFELTQLSGLYGYYNAPYRLFDVDDLFLNTLGGAIGYMISPIFKSILPNVRKLDEKVQLELLPVGFIRRGISLMFDWGIFIVFWIISREYLKPYIFVFLYFILLTYFTNGRTFGKWLLRVRVAGKGKKLKFKEVLVRYTLLYYVFFGMNYLAFITSSISSRMSHRTISYFLIILIILIDAVAFLHLIARCFSSNKRLIYEKISRTTLKIT</sequence>
<organism evidence="1 2">
    <name type="scientific">Inconstantimicrobium mannanitabidum</name>
    <dbReference type="NCBI Taxonomy" id="1604901"/>
    <lineage>
        <taxon>Bacteria</taxon>
        <taxon>Bacillati</taxon>
        <taxon>Bacillota</taxon>
        <taxon>Clostridia</taxon>
        <taxon>Eubacteriales</taxon>
        <taxon>Clostridiaceae</taxon>
        <taxon>Inconstantimicrobium</taxon>
    </lineage>
</organism>